<keyword evidence="2" id="KW-1185">Reference proteome</keyword>
<name>A0ABU1QW76_9BACT</name>
<organism evidence="1 2">
    <name type="scientific">Dyadobacter fermentans</name>
    <dbReference type="NCBI Taxonomy" id="94254"/>
    <lineage>
        <taxon>Bacteria</taxon>
        <taxon>Pseudomonadati</taxon>
        <taxon>Bacteroidota</taxon>
        <taxon>Cytophagia</taxon>
        <taxon>Cytophagales</taxon>
        <taxon>Spirosomataceae</taxon>
        <taxon>Dyadobacter</taxon>
    </lineage>
</organism>
<evidence type="ECO:0000313" key="2">
    <source>
        <dbReference type="Proteomes" id="UP001264980"/>
    </source>
</evidence>
<sequence length="608" mass="71188">MITTIGMEEIVRIKLSGYYNEEAVSLLRDFYSNIIQKAVDLELWDYSIKAIILTDHFLTDIAKQAEEWNVRTSISQEKDYSVASKILFNQNLDFPEYQIFLNFQILAQNPLHNEEITFGQIIGIYSKRIIPAYIRKQAMSHFPHTLEDCVKSVSIEWCSTFYRKSLEDRIRKSTIPPINPSNLLITFKRKLKKALYEYNSDGLDAQGRLIRFWDQYLSSIDVLFLRLIEIDLSEVIKEIKDNEICKTSLIKVINEIRCLTEKCLKGDTFDVIALKIAIREFSGNFHVFLEKETDDNFYINLPRDPKDYFVGEIVETEPRIICFMDILGFSDLIHDYETDLTSTVLQDIQESFALAKVQLLETTTLNNQDLLKHLSYQTFSDNICISIPYFDNEDDFLMNFNFISVFVRGFQQIMFSKRIFMRGGVSTGSYYADNNIIFSSGLIKAYHLESKTAIYPRVIIDKSIIERLRKYDRKKLSKFALDRAVILDWENVCFFNPFGLIDGSIQMLESAFNNLLEDTDDDPLIRSVLKLTQSINNVTLETLKSISDNEREEISKVKQFVLHNIYIYKDNERVLSKYLWLEQFIKWHEGDSTRKLEFRELSSILDKE</sequence>
<dbReference type="Proteomes" id="UP001264980">
    <property type="component" value="Unassembled WGS sequence"/>
</dbReference>
<reference evidence="1 2" key="1">
    <citation type="submission" date="2023-07" db="EMBL/GenBank/DDBJ databases">
        <title>Sorghum-associated microbial communities from plants grown in Nebraska, USA.</title>
        <authorList>
            <person name="Schachtman D."/>
        </authorList>
    </citation>
    <scope>NUCLEOTIDE SEQUENCE [LARGE SCALE GENOMIC DNA]</scope>
    <source>
        <strain evidence="1 2">BE57</strain>
    </source>
</reference>
<gene>
    <name evidence="1" type="ORF">J2W84_002441</name>
</gene>
<proteinExistence type="predicted"/>
<dbReference type="EMBL" id="JAVDTI010000002">
    <property type="protein sequence ID" value="MDR6805395.1"/>
    <property type="molecule type" value="Genomic_DNA"/>
</dbReference>
<accession>A0ABU1QW76</accession>
<protein>
    <recommendedName>
        <fullName evidence="3">Guanylate cyclase domain-containing protein</fullName>
    </recommendedName>
</protein>
<evidence type="ECO:0008006" key="3">
    <source>
        <dbReference type="Google" id="ProtNLM"/>
    </source>
</evidence>
<evidence type="ECO:0000313" key="1">
    <source>
        <dbReference type="EMBL" id="MDR6805395.1"/>
    </source>
</evidence>
<dbReference type="RefSeq" id="WP_309983171.1">
    <property type="nucleotide sequence ID" value="NZ_JAVDTI010000002.1"/>
</dbReference>
<comment type="caution">
    <text evidence="1">The sequence shown here is derived from an EMBL/GenBank/DDBJ whole genome shotgun (WGS) entry which is preliminary data.</text>
</comment>